<gene>
    <name evidence="1" type="ORF">THERMOS_1053</name>
</gene>
<comment type="caution">
    <text evidence="1">The sequence shown here is derived from an EMBL/GenBank/DDBJ whole genome shotgun (WGS) entry which is preliminary data.</text>
</comment>
<evidence type="ECO:0000313" key="1">
    <source>
        <dbReference type="EMBL" id="CAB5499633.1"/>
    </source>
</evidence>
<dbReference type="Proteomes" id="UP000643672">
    <property type="component" value="Unassembled WGS sequence"/>
</dbReference>
<proteinExistence type="predicted"/>
<organism evidence="1 2">
    <name type="scientific">Bathymodiolus thermophilus thioautotrophic gill symbiont</name>
    <dbReference type="NCBI Taxonomy" id="2360"/>
    <lineage>
        <taxon>Bacteria</taxon>
        <taxon>Pseudomonadati</taxon>
        <taxon>Pseudomonadota</taxon>
        <taxon>Gammaproteobacteria</taxon>
        <taxon>sulfur-oxidizing symbionts</taxon>
    </lineage>
</organism>
<dbReference type="AlphaFoldDB" id="A0A8H8XDW7"/>
<protein>
    <submittedName>
        <fullName evidence="1">Uncharacterized protein</fullName>
    </submittedName>
</protein>
<keyword evidence="2" id="KW-1185">Reference proteome</keyword>
<sequence>MAFSSYLCLMQGSLVEIRFNKITTLAKLNFVNRPHSYKDLAIF</sequence>
<dbReference type="EMBL" id="CAESAQ020000053">
    <property type="protein sequence ID" value="CAB5499633.1"/>
    <property type="molecule type" value="Genomic_DNA"/>
</dbReference>
<evidence type="ECO:0000313" key="2">
    <source>
        <dbReference type="Proteomes" id="UP000643672"/>
    </source>
</evidence>
<accession>A0A8H8XDW7</accession>
<reference evidence="1 2" key="1">
    <citation type="submission" date="2020-05" db="EMBL/GenBank/DDBJ databases">
        <authorList>
            <person name="Petersen J."/>
            <person name="Sayavedra L."/>
        </authorList>
    </citation>
    <scope>NUCLEOTIDE SEQUENCE [LARGE SCALE GENOMIC DNA]</scope>
    <source>
        <strain evidence="1">B thermophilus SOXS</strain>
    </source>
</reference>
<name>A0A8H8XDW7_9GAMM</name>